<evidence type="ECO:0000313" key="3">
    <source>
        <dbReference type="Proteomes" id="UP000060630"/>
    </source>
</evidence>
<dbReference type="RefSeq" id="WP_060192004.1">
    <property type="nucleotide sequence ID" value="NZ_LPHD01000049.1"/>
</dbReference>
<feature type="transmembrane region" description="Helical" evidence="1">
    <location>
        <begin position="97"/>
        <end position="119"/>
    </location>
</feature>
<keyword evidence="1" id="KW-0472">Membrane</keyword>
<proteinExistence type="predicted"/>
<organism evidence="2 3">
    <name type="scientific">Burkholderia ubonensis</name>
    <dbReference type="NCBI Taxonomy" id="101571"/>
    <lineage>
        <taxon>Bacteria</taxon>
        <taxon>Pseudomonadati</taxon>
        <taxon>Pseudomonadota</taxon>
        <taxon>Betaproteobacteria</taxon>
        <taxon>Burkholderiales</taxon>
        <taxon>Burkholderiaceae</taxon>
        <taxon>Burkholderia</taxon>
        <taxon>Burkholderia cepacia complex</taxon>
    </lineage>
</organism>
<evidence type="ECO:0008006" key="4">
    <source>
        <dbReference type="Google" id="ProtNLM"/>
    </source>
</evidence>
<dbReference type="EMBL" id="LPHD01000049">
    <property type="protein sequence ID" value="KWA83805.1"/>
    <property type="molecule type" value="Genomic_DNA"/>
</dbReference>
<name>A0A125DMA9_9BURK</name>
<reference evidence="2 3" key="1">
    <citation type="submission" date="2015-11" db="EMBL/GenBank/DDBJ databases">
        <title>Expanding the genomic diversity of Burkholderia species for the development of highly accurate diagnostics.</title>
        <authorList>
            <person name="Sahl J."/>
            <person name="Keim P."/>
            <person name="Wagner D."/>
        </authorList>
    </citation>
    <scope>NUCLEOTIDE SEQUENCE [LARGE SCALE GENOMIC DNA]</scope>
    <source>
        <strain evidence="2 3">MSMB2087WGS</strain>
    </source>
</reference>
<feature type="transmembrane region" description="Helical" evidence="1">
    <location>
        <begin position="54"/>
        <end position="77"/>
    </location>
</feature>
<keyword evidence="1" id="KW-1133">Transmembrane helix</keyword>
<dbReference type="AlphaFoldDB" id="A0A125DMA9"/>
<protein>
    <recommendedName>
        <fullName evidence="4">Mercuric transport protein MerT</fullName>
    </recommendedName>
</protein>
<sequence>MKGEARFMWLALATSGSTLVCCALPALLVSLGAGAVLASLVSAIPALVWISKHHTLVFATAGVMLLLGGLLQMRPAVCPIDAKLAEACARYKRLSRVVYALSVLVYLTGAFFAFVLPALKSL</sequence>
<gene>
    <name evidence="2" type="ORF">WL29_20795</name>
</gene>
<accession>A0A125DMA9</accession>
<comment type="caution">
    <text evidence="2">The sequence shown here is derived from an EMBL/GenBank/DDBJ whole genome shotgun (WGS) entry which is preliminary data.</text>
</comment>
<dbReference type="Proteomes" id="UP000060630">
    <property type="component" value="Unassembled WGS sequence"/>
</dbReference>
<keyword evidence="1" id="KW-0812">Transmembrane</keyword>
<evidence type="ECO:0000313" key="2">
    <source>
        <dbReference type="EMBL" id="KWA83805.1"/>
    </source>
</evidence>
<evidence type="ECO:0000256" key="1">
    <source>
        <dbReference type="SAM" id="Phobius"/>
    </source>
</evidence>